<feature type="transmembrane region" description="Helical" evidence="1">
    <location>
        <begin position="75"/>
        <end position="96"/>
    </location>
</feature>
<evidence type="ECO:0000313" key="3">
    <source>
        <dbReference type="EMBL" id="MEB3075563.1"/>
    </source>
</evidence>
<protein>
    <submittedName>
        <fullName evidence="3">Sulfite exporter TauE/SafE family protein</fullName>
    </submittedName>
</protein>
<feature type="transmembrane region" description="Helical" evidence="1">
    <location>
        <begin position="158"/>
        <end position="181"/>
    </location>
</feature>
<keyword evidence="1" id="KW-0812">Transmembrane</keyword>
<feature type="transmembrane region" description="Helical" evidence="1">
    <location>
        <begin position="126"/>
        <end position="152"/>
    </location>
</feature>
<feature type="transmembrane region" description="Helical" evidence="1">
    <location>
        <begin position="6"/>
        <end position="29"/>
    </location>
</feature>
<dbReference type="Proteomes" id="UP001311730">
    <property type="component" value="Unassembled WGS sequence"/>
</dbReference>
<keyword evidence="1" id="KW-0472">Membrane</keyword>
<sequence>MFILAFSLGLIGSLHCVGMCGPIALLLPLQRQRKVFRWIQLGAYFLGKTLAYTLMGLLFGIVGEGLFIAEYQQEFSILAGLVMIGMGLFSLLHISLKGLQNPLLKGFALLKSALGRQLTKKTLSSSLFIGFLNGFLPCGLVYTALFGALAMGNLWDSMGYMTAFGLGTIPLMLLLVVLGDFLPVGLRRQLNQWLPMVVIVVGILFVLRGLGLGIPYLSPADTHLLLHPKGDC</sequence>
<keyword evidence="4" id="KW-1185">Reference proteome</keyword>
<name>A0ABU5ZB22_9FLAO</name>
<dbReference type="EMBL" id="JAYKBW010000010">
    <property type="protein sequence ID" value="MEB3075563.1"/>
    <property type="molecule type" value="Genomic_DNA"/>
</dbReference>
<dbReference type="PANTHER" id="PTHR42208:SF1">
    <property type="entry name" value="HEAVY METAL TRANSPORTER"/>
    <property type="match status" value="1"/>
</dbReference>
<evidence type="ECO:0000256" key="1">
    <source>
        <dbReference type="SAM" id="Phobius"/>
    </source>
</evidence>
<dbReference type="InterPro" id="IPR039447">
    <property type="entry name" value="UreH-like_TM_dom"/>
</dbReference>
<gene>
    <name evidence="3" type="ORF">VJJ08_09670</name>
</gene>
<proteinExistence type="predicted"/>
<organism evidence="3 4">
    <name type="scientific">Capnocytophaga gingivalis</name>
    <dbReference type="NCBI Taxonomy" id="1017"/>
    <lineage>
        <taxon>Bacteria</taxon>
        <taxon>Pseudomonadati</taxon>
        <taxon>Bacteroidota</taxon>
        <taxon>Flavobacteriia</taxon>
        <taxon>Flavobacteriales</taxon>
        <taxon>Flavobacteriaceae</taxon>
        <taxon>Capnocytophaga</taxon>
    </lineage>
</organism>
<comment type="caution">
    <text evidence="3">The sequence shown here is derived from an EMBL/GenBank/DDBJ whole genome shotgun (WGS) entry which is preliminary data.</text>
</comment>
<keyword evidence="1" id="KW-1133">Transmembrane helix</keyword>
<feature type="domain" description="Urease accessory protein UreH-like transmembrane" evidence="2">
    <location>
        <begin position="5"/>
        <end position="204"/>
    </location>
</feature>
<evidence type="ECO:0000259" key="2">
    <source>
        <dbReference type="Pfam" id="PF13386"/>
    </source>
</evidence>
<feature type="transmembrane region" description="Helical" evidence="1">
    <location>
        <begin position="193"/>
        <end position="217"/>
    </location>
</feature>
<feature type="transmembrane region" description="Helical" evidence="1">
    <location>
        <begin position="50"/>
        <end position="69"/>
    </location>
</feature>
<accession>A0ABU5ZB22</accession>
<dbReference type="PANTHER" id="PTHR42208">
    <property type="entry name" value="HEAVY METAL TRANSPORTER-RELATED"/>
    <property type="match status" value="1"/>
</dbReference>
<dbReference type="Pfam" id="PF13386">
    <property type="entry name" value="DsbD_2"/>
    <property type="match status" value="1"/>
</dbReference>
<evidence type="ECO:0000313" key="4">
    <source>
        <dbReference type="Proteomes" id="UP001311730"/>
    </source>
</evidence>
<reference evidence="3 4" key="1">
    <citation type="submission" date="2023-12" db="EMBL/GenBank/DDBJ databases">
        <title>Genomic sequences of Capnocytophaga and Parvimonas strains.</title>
        <authorList>
            <person name="Watt R.M."/>
            <person name="Wang M."/>
            <person name="Yang T."/>
            <person name="Tong W.M."/>
        </authorList>
    </citation>
    <scope>NUCLEOTIDE SEQUENCE [LARGE SCALE GENOMIC DNA]</scope>
    <source>
        <strain evidence="3 4">CCUG 13096</strain>
    </source>
</reference>
<dbReference type="RefSeq" id="WP_323983739.1">
    <property type="nucleotide sequence ID" value="NZ_JAYKBW010000010.1"/>
</dbReference>